<dbReference type="EnsemblFungi" id="EJT71063">
    <property type="protein sequence ID" value="EJT71063"/>
    <property type="gene ID" value="GGTG_12084"/>
</dbReference>
<keyword evidence="4" id="KW-1185">Reference proteome</keyword>
<dbReference type="EMBL" id="GL385401">
    <property type="protein sequence ID" value="EJT71063.1"/>
    <property type="molecule type" value="Genomic_DNA"/>
</dbReference>
<reference evidence="3" key="4">
    <citation type="journal article" date="2015" name="G3 (Bethesda)">
        <title>Genome sequences of three phytopathogenic species of the Magnaporthaceae family of fungi.</title>
        <authorList>
            <person name="Okagaki L.H."/>
            <person name="Nunes C.C."/>
            <person name="Sailsbery J."/>
            <person name="Clay B."/>
            <person name="Brown D."/>
            <person name="John T."/>
            <person name="Oh Y."/>
            <person name="Young N."/>
            <person name="Fitzgerald M."/>
            <person name="Haas B.J."/>
            <person name="Zeng Q."/>
            <person name="Young S."/>
            <person name="Adiconis X."/>
            <person name="Fan L."/>
            <person name="Levin J.Z."/>
            <person name="Mitchell T.K."/>
            <person name="Okubara P.A."/>
            <person name="Farman M.L."/>
            <person name="Kohn L.M."/>
            <person name="Birren B."/>
            <person name="Ma L.-J."/>
            <person name="Dean R.A."/>
        </authorList>
    </citation>
    <scope>NUCLEOTIDE SEQUENCE</scope>
    <source>
        <strain evidence="3">R3-111a-1</strain>
    </source>
</reference>
<dbReference type="Proteomes" id="UP000006039">
    <property type="component" value="Unassembled WGS sequence"/>
</dbReference>
<evidence type="ECO:0000313" key="4">
    <source>
        <dbReference type="Proteomes" id="UP000006039"/>
    </source>
</evidence>
<dbReference type="GeneID" id="20352542"/>
<gene>
    <name evidence="3" type="primary">20352542</name>
    <name evidence="2" type="ORF">GGTG_12084</name>
</gene>
<sequence length="134" mass="15638">MGSKVNACFKASKAVVMLFFCFCVNKEVIEINQEAGVNKVQEYVVYYLLESGWNIIGKNLRNFFKILSNSLVLLNKSFINVNFLIKATVIGFVLQMFVKSQRSEILRDQSLRYDLHSFVLKRMFLWSRLKIPVR</sequence>
<accession>J3PF05</accession>
<organism evidence="2">
    <name type="scientific">Gaeumannomyces tritici (strain R3-111a-1)</name>
    <name type="common">Wheat and barley take-all root rot fungus</name>
    <name type="synonym">Gaeumannomyces graminis var. tritici</name>
    <dbReference type="NCBI Taxonomy" id="644352"/>
    <lineage>
        <taxon>Eukaryota</taxon>
        <taxon>Fungi</taxon>
        <taxon>Dikarya</taxon>
        <taxon>Ascomycota</taxon>
        <taxon>Pezizomycotina</taxon>
        <taxon>Sordariomycetes</taxon>
        <taxon>Sordariomycetidae</taxon>
        <taxon>Magnaporthales</taxon>
        <taxon>Magnaporthaceae</taxon>
        <taxon>Gaeumannomyces</taxon>
    </lineage>
</organism>
<keyword evidence="1" id="KW-0732">Signal</keyword>
<dbReference type="AlphaFoldDB" id="J3PF05"/>
<reference evidence="4" key="1">
    <citation type="submission" date="2010-07" db="EMBL/GenBank/DDBJ databases">
        <title>The genome sequence of Gaeumannomyces graminis var. tritici strain R3-111a-1.</title>
        <authorList>
            <consortium name="The Broad Institute Genome Sequencing Platform"/>
            <person name="Ma L.-J."/>
            <person name="Dead R."/>
            <person name="Young S."/>
            <person name="Zeng Q."/>
            <person name="Koehrsen M."/>
            <person name="Alvarado L."/>
            <person name="Berlin A."/>
            <person name="Chapman S.B."/>
            <person name="Chen Z."/>
            <person name="Freedman E."/>
            <person name="Gellesch M."/>
            <person name="Goldberg J."/>
            <person name="Griggs A."/>
            <person name="Gujja S."/>
            <person name="Heilman E.R."/>
            <person name="Heiman D."/>
            <person name="Hepburn T."/>
            <person name="Howarth C."/>
            <person name="Jen D."/>
            <person name="Larson L."/>
            <person name="Mehta T."/>
            <person name="Neiman D."/>
            <person name="Pearson M."/>
            <person name="Roberts A."/>
            <person name="Saif S."/>
            <person name="Shea T."/>
            <person name="Shenoy N."/>
            <person name="Sisk P."/>
            <person name="Stolte C."/>
            <person name="Sykes S."/>
            <person name="Walk T."/>
            <person name="White J."/>
            <person name="Yandava C."/>
            <person name="Haas B."/>
            <person name="Nusbaum C."/>
            <person name="Birren B."/>
        </authorList>
    </citation>
    <scope>NUCLEOTIDE SEQUENCE [LARGE SCALE GENOMIC DNA]</scope>
    <source>
        <strain evidence="4">R3-111a-1</strain>
    </source>
</reference>
<feature type="chain" id="PRO_5015095223" evidence="1">
    <location>
        <begin position="27"/>
        <end position="134"/>
    </location>
</feature>
<name>J3PF05_GAET3</name>
<reference evidence="3" key="5">
    <citation type="submission" date="2018-04" db="UniProtKB">
        <authorList>
            <consortium name="EnsemblFungi"/>
        </authorList>
    </citation>
    <scope>IDENTIFICATION</scope>
    <source>
        <strain evidence="3">R3-111a-1</strain>
    </source>
</reference>
<dbReference type="HOGENOM" id="CLU_1896353_0_0_1"/>
<protein>
    <submittedName>
        <fullName evidence="2 3">Uncharacterized protein</fullName>
    </submittedName>
</protein>
<evidence type="ECO:0000313" key="3">
    <source>
        <dbReference type="EnsemblFungi" id="EJT71063"/>
    </source>
</evidence>
<dbReference type="RefSeq" id="XP_009228241.1">
    <property type="nucleotide sequence ID" value="XM_009229977.1"/>
</dbReference>
<proteinExistence type="predicted"/>
<reference evidence="2" key="3">
    <citation type="submission" date="2010-09" db="EMBL/GenBank/DDBJ databases">
        <title>Annotation of Gaeumannomyces graminis var. tritici R3-111a-1.</title>
        <authorList>
            <consortium name="The Broad Institute Genome Sequencing Platform"/>
            <person name="Ma L.-J."/>
            <person name="Dead R."/>
            <person name="Young S.K."/>
            <person name="Zeng Q."/>
            <person name="Gargeya S."/>
            <person name="Fitzgerald M."/>
            <person name="Haas B."/>
            <person name="Abouelleil A."/>
            <person name="Alvarado L."/>
            <person name="Arachchi H.M."/>
            <person name="Berlin A."/>
            <person name="Brown A."/>
            <person name="Chapman S.B."/>
            <person name="Chen Z."/>
            <person name="Dunbar C."/>
            <person name="Freedman E."/>
            <person name="Gearin G."/>
            <person name="Gellesch M."/>
            <person name="Goldberg J."/>
            <person name="Griggs A."/>
            <person name="Gujja S."/>
            <person name="Heiman D."/>
            <person name="Howarth C."/>
            <person name="Larson L."/>
            <person name="Lui A."/>
            <person name="MacDonald P.J.P."/>
            <person name="Mehta T."/>
            <person name="Montmayeur A."/>
            <person name="Murphy C."/>
            <person name="Neiman D."/>
            <person name="Pearson M."/>
            <person name="Priest M."/>
            <person name="Roberts A."/>
            <person name="Saif S."/>
            <person name="Shea T."/>
            <person name="Shenoy N."/>
            <person name="Sisk P."/>
            <person name="Stolte C."/>
            <person name="Sykes S."/>
            <person name="Yandava C."/>
            <person name="Wortman J."/>
            <person name="Nusbaum C."/>
            <person name="Birren B."/>
        </authorList>
    </citation>
    <scope>NUCLEOTIDE SEQUENCE</scope>
    <source>
        <strain evidence="2">R3-111a-1</strain>
    </source>
</reference>
<dbReference type="VEuPathDB" id="FungiDB:GGTG_12084"/>
<reference evidence="2" key="2">
    <citation type="submission" date="2010-07" db="EMBL/GenBank/DDBJ databases">
        <authorList>
            <consortium name="The Broad Institute Genome Sequencing Platform"/>
            <consortium name="Broad Institute Genome Sequencing Center for Infectious Disease"/>
            <person name="Ma L.-J."/>
            <person name="Dead R."/>
            <person name="Young S."/>
            <person name="Zeng Q."/>
            <person name="Koehrsen M."/>
            <person name="Alvarado L."/>
            <person name="Berlin A."/>
            <person name="Chapman S.B."/>
            <person name="Chen Z."/>
            <person name="Freedman E."/>
            <person name="Gellesch M."/>
            <person name="Goldberg J."/>
            <person name="Griggs A."/>
            <person name="Gujja S."/>
            <person name="Heilman E.R."/>
            <person name="Heiman D."/>
            <person name="Hepburn T."/>
            <person name="Howarth C."/>
            <person name="Jen D."/>
            <person name="Larson L."/>
            <person name="Mehta T."/>
            <person name="Neiman D."/>
            <person name="Pearson M."/>
            <person name="Roberts A."/>
            <person name="Saif S."/>
            <person name="Shea T."/>
            <person name="Shenoy N."/>
            <person name="Sisk P."/>
            <person name="Stolte C."/>
            <person name="Sykes S."/>
            <person name="Walk T."/>
            <person name="White J."/>
            <person name="Yandava C."/>
            <person name="Haas B."/>
            <person name="Nusbaum C."/>
            <person name="Birren B."/>
        </authorList>
    </citation>
    <scope>NUCLEOTIDE SEQUENCE</scope>
    <source>
        <strain evidence="2">R3-111a-1</strain>
    </source>
</reference>
<evidence type="ECO:0000256" key="1">
    <source>
        <dbReference type="SAM" id="SignalP"/>
    </source>
</evidence>
<feature type="signal peptide" evidence="1">
    <location>
        <begin position="1"/>
        <end position="26"/>
    </location>
</feature>
<evidence type="ECO:0000313" key="2">
    <source>
        <dbReference type="EMBL" id="EJT71063.1"/>
    </source>
</evidence>